<evidence type="ECO:0000313" key="1">
    <source>
        <dbReference type="EMBL" id="MBX70867.1"/>
    </source>
</evidence>
<sequence length="21" mass="2534">MKFFEENPRRAESLGYLIMDS</sequence>
<name>A0A2P2QV81_RHIMU</name>
<proteinExistence type="predicted"/>
<dbReference type="EMBL" id="GGEC01090383">
    <property type="protein sequence ID" value="MBX70867.1"/>
    <property type="molecule type" value="Transcribed_RNA"/>
</dbReference>
<reference evidence="1" key="1">
    <citation type="submission" date="2018-02" db="EMBL/GenBank/DDBJ databases">
        <title>Rhizophora mucronata_Transcriptome.</title>
        <authorList>
            <person name="Meera S.P."/>
            <person name="Sreeshan A."/>
            <person name="Augustine A."/>
        </authorList>
    </citation>
    <scope>NUCLEOTIDE SEQUENCE</scope>
    <source>
        <tissue evidence="1">Leaf</tissue>
    </source>
</reference>
<accession>A0A2P2QV81</accession>
<organism evidence="1">
    <name type="scientific">Rhizophora mucronata</name>
    <name type="common">Asiatic mangrove</name>
    <dbReference type="NCBI Taxonomy" id="61149"/>
    <lineage>
        <taxon>Eukaryota</taxon>
        <taxon>Viridiplantae</taxon>
        <taxon>Streptophyta</taxon>
        <taxon>Embryophyta</taxon>
        <taxon>Tracheophyta</taxon>
        <taxon>Spermatophyta</taxon>
        <taxon>Magnoliopsida</taxon>
        <taxon>eudicotyledons</taxon>
        <taxon>Gunneridae</taxon>
        <taxon>Pentapetalae</taxon>
        <taxon>rosids</taxon>
        <taxon>fabids</taxon>
        <taxon>Malpighiales</taxon>
        <taxon>Rhizophoraceae</taxon>
        <taxon>Rhizophora</taxon>
    </lineage>
</organism>
<dbReference type="AlphaFoldDB" id="A0A2P2QV81"/>
<protein>
    <submittedName>
        <fullName evidence="1">Uncharacterized protein</fullName>
    </submittedName>
</protein>